<gene>
    <name evidence="1" type="ordered locus">SNE_A06700</name>
</gene>
<dbReference type="SUPFAM" id="SSF69819">
    <property type="entry name" value="MTH1598-like"/>
    <property type="match status" value="1"/>
</dbReference>
<proteinExistence type="predicted"/>
<dbReference type="STRING" id="331113.SNE_A06700"/>
<dbReference type="EMBL" id="FR872582">
    <property type="protein sequence ID" value="CCB88547.1"/>
    <property type="molecule type" value="Genomic_DNA"/>
</dbReference>
<protein>
    <recommendedName>
        <fullName evidence="3">2'-5' RNA ligase</fullName>
    </recommendedName>
</protein>
<dbReference type="SUPFAM" id="SSF55144">
    <property type="entry name" value="LigT-like"/>
    <property type="match status" value="1"/>
</dbReference>
<reference key="1">
    <citation type="journal article" date="2011" name="Mol. Biol. Evol.">
        <title>Unity in variety -- the pan-genome of the Chlamydiae.</title>
        <authorList>
            <person name="Collingro A."/>
            <person name="Tischler P."/>
            <person name="Weinmaier T."/>
            <person name="Penz T."/>
            <person name="Heinz E."/>
            <person name="Brunham R.C."/>
            <person name="Read T.D."/>
            <person name="Bavoil P.M."/>
            <person name="Sachse K."/>
            <person name="Kahane S."/>
            <person name="Friedman M.G."/>
            <person name="Rattei T."/>
            <person name="Myers G.S.A."/>
            <person name="Horn M."/>
        </authorList>
    </citation>
    <scope>NUCLEOTIDE SEQUENCE</scope>
    <source>
        <strain>Z</strain>
    </source>
</reference>
<dbReference type="Gene3D" id="3.90.1140.10">
    <property type="entry name" value="Cyclic phosphodiesterase"/>
    <property type="match status" value="1"/>
</dbReference>
<keyword evidence="2" id="KW-1185">Reference proteome</keyword>
<dbReference type="Proteomes" id="UP000000496">
    <property type="component" value="Chromosome gsn.131"/>
</dbReference>
<organism evidence="1 2">
    <name type="scientific">Simkania negevensis (strain ATCC VR-1471 / DSM 27360 / Z)</name>
    <dbReference type="NCBI Taxonomy" id="331113"/>
    <lineage>
        <taxon>Bacteria</taxon>
        <taxon>Pseudomonadati</taxon>
        <taxon>Chlamydiota</taxon>
        <taxon>Chlamydiia</taxon>
        <taxon>Parachlamydiales</taxon>
        <taxon>Simkaniaceae</taxon>
        <taxon>Simkania</taxon>
    </lineage>
</organism>
<dbReference type="eggNOG" id="COG1514">
    <property type="taxonomic scope" value="Bacteria"/>
</dbReference>
<dbReference type="HOGENOM" id="CLU_1037845_0_0_0"/>
<evidence type="ECO:0000313" key="1">
    <source>
        <dbReference type="EMBL" id="CCB88547.1"/>
    </source>
</evidence>
<dbReference type="InterPro" id="IPR036820">
    <property type="entry name" value="Archease_dom_sf"/>
</dbReference>
<dbReference type="OrthoDB" id="20729at2"/>
<dbReference type="RefSeq" id="WP_013943014.1">
    <property type="nucleotide sequence ID" value="NC_015713.1"/>
</dbReference>
<dbReference type="InterPro" id="IPR009097">
    <property type="entry name" value="Cyclic_Pdiesterase"/>
</dbReference>
<evidence type="ECO:0008006" key="3">
    <source>
        <dbReference type="Google" id="ProtNLM"/>
    </source>
</evidence>
<dbReference type="AlphaFoldDB" id="F8L732"/>
<dbReference type="KEGG" id="sng:SNE_A06700"/>
<evidence type="ECO:0000313" key="2">
    <source>
        <dbReference type="Proteomes" id="UP000000496"/>
    </source>
</evidence>
<name>F8L732_SIMNZ</name>
<reference evidence="1 2" key="2">
    <citation type="journal article" date="2011" name="Mol. Biol. Evol.">
        <title>Unity in variety--the pan-genome of the Chlamydiae.</title>
        <authorList>
            <person name="Collingro A."/>
            <person name="Tischler P."/>
            <person name="Weinmaier T."/>
            <person name="Penz T."/>
            <person name="Heinz E."/>
            <person name="Brunham R.C."/>
            <person name="Read T.D."/>
            <person name="Bavoil P.M."/>
            <person name="Sachse K."/>
            <person name="Kahane S."/>
            <person name="Friedman M.G."/>
            <person name="Rattei T."/>
            <person name="Myers G.S."/>
            <person name="Horn M."/>
        </authorList>
    </citation>
    <scope>NUCLEOTIDE SEQUENCE [LARGE SCALE GENOMIC DNA]</scope>
    <source>
        <strain evidence="2">ATCC VR-1471 / Z</strain>
    </source>
</reference>
<sequence length="268" mass="31116">MNTNDEKRLFFGFEVSSPWPMDLPEARLLDPTHRHLTVAFLGNTSQQKIQSLLAEMPKPPMVLGRVGVFDKCLFLPPKLARVVAYHPHFATEEDPLFAYQKTLTAFLVTHHYTFEKRGFLPHVTIGRRPFDREKWENFFSPLPLFYSTLHLYESLGNSHYKPIWSFPLKLPFIEIEHVADIAFHVFGQTQEEVHLNAQIALCFECPSLVKFVEFEKLQSRVEEIVIQLNEMVTMGDQSEGTPFKAVSFHGEIEQTKEGLYMWEMIVDV</sequence>
<accession>F8L732</accession>